<keyword evidence="1" id="KW-0328">Glycosyltransferase</keyword>
<comment type="caution">
    <text evidence="4">The sequence shown here is derived from an EMBL/GenBank/DDBJ whole genome shotgun (WGS) entry which is preliminary data.</text>
</comment>
<accession>A0ABV2JE01</accession>
<evidence type="ECO:0000256" key="1">
    <source>
        <dbReference type="ARBA" id="ARBA00022676"/>
    </source>
</evidence>
<dbReference type="EMBL" id="JBEPLN010000007">
    <property type="protein sequence ID" value="MET3633999.1"/>
    <property type="molecule type" value="Genomic_DNA"/>
</dbReference>
<dbReference type="InterPro" id="IPR029044">
    <property type="entry name" value="Nucleotide-diphossugar_trans"/>
</dbReference>
<feature type="domain" description="Glycosyltransferase 2-like" evidence="3">
    <location>
        <begin position="6"/>
        <end position="158"/>
    </location>
</feature>
<dbReference type="PANTHER" id="PTHR22916:SF51">
    <property type="entry name" value="GLYCOSYLTRANSFERASE EPSH-RELATED"/>
    <property type="match status" value="1"/>
</dbReference>
<dbReference type="SUPFAM" id="SSF53448">
    <property type="entry name" value="Nucleotide-diphospho-sugar transferases"/>
    <property type="match status" value="1"/>
</dbReference>
<evidence type="ECO:0000256" key="2">
    <source>
        <dbReference type="ARBA" id="ARBA00022679"/>
    </source>
</evidence>
<evidence type="ECO:0000313" key="5">
    <source>
        <dbReference type="Proteomes" id="UP001549037"/>
    </source>
</evidence>
<name>A0ABV2JE01_9STRE</name>
<dbReference type="PANTHER" id="PTHR22916">
    <property type="entry name" value="GLYCOSYLTRANSFERASE"/>
    <property type="match status" value="1"/>
</dbReference>
<dbReference type="RefSeq" id="WP_354368036.1">
    <property type="nucleotide sequence ID" value="NZ_JBEPLN010000007.1"/>
</dbReference>
<proteinExistence type="predicted"/>
<dbReference type="InterPro" id="IPR001173">
    <property type="entry name" value="Glyco_trans_2-like"/>
</dbReference>
<dbReference type="Proteomes" id="UP001549037">
    <property type="component" value="Unassembled WGS sequence"/>
</dbReference>
<sequence length="293" mass="34287">MKEKVTVIVPVYNAEPYLHQCIDSILNQTYTNLEVLLINDGSEDGSALICEQYREKDSRVRVHHKPLGGSGVGATRNTALSLVTGDYILFVDNDDWLELNHIELLYCALKETDSDIAVANFTEFIEDKSVYHFHLRSEDYYQQVFTPKEWFDKQYVGQNAFSQCFTVPWSKLYKASLFENILYPVSEKVEDDYTTWKIYLLANKIVYSHIGIYYHRKRSSSVTKTVNFVDVFPIKSIEERITLLSLIGFDISSELRAYRWRLDKHRDSYLASGDYYHYKQTLQKLEILSKWNS</sequence>
<organism evidence="4 5">
    <name type="scientific">Streptococcus porcorum</name>
    <dbReference type="NCBI Taxonomy" id="701526"/>
    <lineage>
        <taxon>Bacteria</taxon>
        <taxon>Bacillati</taxon>
        <taxon>Bacillota</taxon>
        <taxon>Bacilli</taxon>
        <taxon>Lactobacillales</taxon>
        <taxon>Streptococcaceae</taxon>
        <taxon>Streptococcus</taxon>
    </lineage>
</organism>
<evidence type="ECO:0000259" key="3">
    <source>
        <dbReference type="Pfam" id="PF00535"/>
    </source>
</evidence>
<dbReference type="Gene3D" id="3.90.550.10">
    <property type="entry name" value="Spore Coat Polysaccharide Biosynthesis Protein SpsA, Chain A"/>
    <property type="match status" value="1"/>
</dbReference>
<reference evidence="4 5" key="1">
    <citation type="submission" date="2024-06" db="EMBL/GenBank/DDBJ databases">
        <title>Genomic Encyclopedia of Type Strains, Phase IV (KMG-IV): sequencing the most valuable type-strain genomes for metagenomic binning, comparative biology and taxonomic classification.</title>
        <authorList>
            <person name="Goeker M."/>
        </authorList>
    </citation>
    <scope>NUCLEOTIDE SEQUENCE [LARGE SCALE GENOMIC DNA]</scope>
    <source>
        <strain evidence="4 5">DSM 28302</strain>
    </source>
</reference>
<protein>
    <submittedName>
        <fullName evidence="4">Glycosyltransferase involved in cell wall biosynthesis</fullName>
    </submittedName>
</protein>
<dbReference type="CDD" id="cd00761">
    <property type="entry name" value="Glyco_tranf_GTA_type"/>
    <property type="match status" value="1"/>
</dbReference>
<evidence type="ECO:0000313" key="4">
    <source>
        <dbReference type="EMBL" id="MET3633999.1"/>
    </source>
</evidence>
<gene>
    <name evidence="4" type="ORF">ABID28_000635</name>
</gene>
<keyword evidence="2" id="KW-0808">Transferase</keyword>
<dbReference type="Pfam" id="PF00535">
    <property type="entry name" value="Glycos_transf_2"/>
    <property type="match status" value="1"/>
</dbReference>
<keyword evidence="5" id="KW-1185">Reference proteome</keyword>